<accession>A0A7S4AGP9</accession>
<feature type="signal peptide" evidence="2">
    <location>
        <begin position="1"/>
        <end position="37"/>
    </location>
</feature>
<evidence type="ECO:0000313" key="3">
    <source>
        <dbReference type="EMBL" id="CAE0715120.1"/>
    </source>
</evidence>
<feature type="region of interest" description="Disordered" evidence="1">
    <location>
        <begin position="477"/>
        <end position="512"/>
    </location>
</feature>
<evidence type="ECO:0000256" key="1">
    <source>
        <dbReference type="SAM" id="MobiDB-lite"/>
    </source>
</evidence>
<reference evidence="3" key="1">
    <citation type="submission" date="2021-01" db="EMBL/GenBank/DDBJ databases">
        <authorList>
            <person name="Corre E."/>
            <person name="Pelletier E."/>
            <person name="Niang G."/>
            <person name="Scheremetjew M."/>
            <person name="Finn R."/>
            <person name="Kale V."/>
            <person name="Holt S."/>
            <person name="Cochrane G."/>
            <person name="Meng A."/>
            <person name="Brown T."/>
            <person name="Cohen L."/>
        </authorList>
    </citation>
    <scope>NUCLEOTIDE SEQUENCE</scope>
    <source>
        <strain evidence="3">10249 10 AB</strain>
    </source>
</reference>
<feature type="chain" id="PRO_5031527449" evidence="2">
    <location>
        <begin position="38"/>
        <end position="634"/>
    </location>
</feature>
<evidence type="ECO:0000256" key="2">
    <source>
        <dbReference type="SAM" id="SignalP"/>
    </source>
</evidence>
<gene>
    <name evidence="3" type="ORF">PAUS00366_LOCUS7872</name>
</gene>
<feature type="compositionally biased region" description="Low complexity" evidence="1">
    <location>
        <begin position="483"/>
        <end position="506"/>
    </location>
</feature>
<name>A0A7S4AGP9_9STRA</name>
<feature type="compositionally biased region" description="Low complexity" evidence="1">
    <location>
        <begin position="200"/>
        <end position="210"/>
    </location>
</feature>
<organism evidence="3">
    <name type="scientific">Pseudo-nitzschia australis</name>
    <dbReference type="NCBI Taxonomy" id="44445"/>
    <lineage>
        <taxon>Eukaryota</taxon>
        <taxon>Sar</taxon>
        <taxon>Stramenopiles</taxon>
        <taxon>Ochrophyta</taxon>
        <taxon>Bacillariophyta</taxon>
        <taxon>Bacillariophyceae</taxon>
        <taxon>Bacillariophycidae</taxon>
        <taxon>Bacillariales</taxon>
        <taxon>Bacillariaceae</taxon>
        <taxon>Pseudo-nitzschia</taxon>
    </lineage>
</organism>
<feature type="region of interest" description="Disordered" evidence="1">
    <location>
        <begin position="167"/>
        <end position="244"/>
    </location>
</feature>
<dbReference type="EMBL" id="HBIX01010410">
    <property type="protein sequence ID" value="CAE0715120.1"/>
    <property type="molecule type" value="Transcribed_RNA"/>
</dbReference>
<dbReference type="AlphaFoldDB" id="A0A7S4AGP9"/>
<feature type="compositionally biased region" description="Basic and acidic residues" evidence="1">
    <location>
        <begin position="167"/>
        <end position="191"/>
    </location>
</feature>
<feature type="compositionally biased region" description="Basic and acidic residues" evidence="1">
    <location>
        <begin position="217"/>
        <end position="234"/>
    </location>
</feature>
<keyword evidence="2" id="KW-0732">Signal</keyword>
<proteinExistence type="predicted"/>
<sequence>MPRMKRPLPLSPQFRWGQRSAAKRIAILLLVIQLVLGGAAKNSAAAVSTPSNSNSNSNNIQSEIRKRSGIMIGNSNSNSNNNHKTHKPLLHKYNILIPRGGGPPEGSSSNGSYHHPYTLPQTITLKVSTLNIPVILTDFESFCRTRVFPAAKNATERVVGRITEYREQQREAEKEQLERNKQWRETAEHETKKKTKAKKNTNTNSPAKAASRIRQRKGADENENETRTNRDSKKQPKVKPQPSPIIVSYASSSLSESDRAFNSSSFRPTSLKTALLPTRVLKLSLIAFVLAEALDRVGILYEDTPAIFKAQAEALWFCNILPLLARLRLRVEMFYHRCWKPRLGKFYHRCIEPYWLPAQKQLIQLGIFQKEDRDFFVHKVASLLSTTKATFALGAAAGMIATPVVWTWTTRSWKLVGAVFVLAEANHYCKRRGRKLVQVLGDTPQTLGATLDGILDQFQRLVRKTVLGQRVVVDSGGRRRRQAQQQQQQCVEYNGSSSYNSTNYDNNDSDEDYHLGYNGIGNSNGGVADQYGDTHAMTLMDGMEAHRKKKTRTPFLRDNYLYSLGISSSFPSSARDDAYYRNQGRIALQFDQDGGVVQRHHNEKIASVDNDKRKDVIKHGFLLGCAIGLSVVGK</sequence>
<protein>
    <submittedName>
        <fullName evidence="3">Uncharacterized protein</fullName>
    </submittedName>
</protein>